<sequence>MNGGKSLFTLMFLLVVNLFLFTEVNSLIGPPWTWPHRPYRPYRHWRSVPIDDGTARVTRGDYYY</sequence>
<accession>A0A6V7VMT1</accession>
<reference evidence="2 3" key="1">
    <citation type="submission" date="2020-08" db="EMBL/GenBank/DDBJ databases">
        <authorList>
            <person name="Koutsovoulos G."/>
            <person name="Danchin GJ E."/>
        </authorList>
    </citation>
    <scope>NUCLEOTIDE SEQUENCE [LARGE SCALE GENOMIC DNA]</scope>
</reference>
<dbReference type="AlphaFoldDB" id="A0A6V7VMT1"/>
<evidence type="ECO:0000313" key="3">
    <source>
        <dbReference type="Proteomes" id="UP000580250"/>
    </source>
</evidence>
<gene>
    <name evidence="2" type="ORF">MENT_LOCUS27528</name>
</gene>
<evidence type="ECO:0000313" key="2">
    <source>
        <dbReference type="EMBL" id="CAD2175784.1"/>
    </source>
</evidence>
<organism evidence="2 3">
    <name type="scientific">Meloidogyne enterolobii</name>
    <name type="common">Root-knot nematode worm</name>
    <name type="synonym">Meloidogyne mayaguensis</name>
    <dbReference type="NCBI Taxonomy" id="390850"/>
    <lineage>
        <taxon>Eukaryota</taxon>
        <taxon>Metazoa</taxon>
        <taxon>Ecdysozoa</taxon>
        <taxon>Nematoda</taxon>
        <taxon>Chromadorea</taxon>
        <taxon>Rhabditida</taxon>
        <taxon>Tylenchina</taxon>
        <taxon>Tylenchomorpha</taxon>
        <taxon>Tylenchoidea</taxon>
        <taxon>Meloidogynidae</taxon>
        <taxon>Meloidogyninae</taxon>
        <taxon>Meloidogyne</taxon>
    </lineage>
</organism>
<proteinExistence type="predicted"/>
<feature type="chain" id="PRO_5027950238" evidence="1">
    <location>
        <begin position="27"/>
        <end position="64"/>
    </location>
</feature>
<dbReference type="EMBL" id="CAJEWN010000261">
    <property type="protein sequence ID" value="CAD2175784.1"/>
    <property type="molecule type" value="Genomic_DNA"/>
</dbReference>
<keyword evidence="1" id="KW-0732">Signal</keyword>
<evidence type="ECO:0000256" key="1">
    <source>
        <dbReference type="SAM" id="SignalP"/>
    </source>
</evidence>
<name>A0A6V7VMT1_MELEN</name>
<comment type="caution">
    <text evidence="2">The sequence shown here is derived from an EMBL/GenBank/DDBJ whole genome shotgun (WGS) entry which is preliminary data.</text>
</comment>
<feature type="signal peptide" evidence="1">
    <location>
        <begin position="1"/>
        <end position="26"/>
    </location>
</feature>
<dbReference type="Proteomes" id="UP000580250">
    <property type="component" value="Unassembled WGS sequence"/>
</dbReference>
<protein>
    <submittedName>
        <fullName evidence="2">Uncharacterized protein</fullName>
    </submittedName>
</protein>